<reference evidence="1" key="2">
    <citation type="submission" date="2013-04" db="UniProtKB">
        <authorList>
            <consortium name="EnsemblPlants"/>
        </authorList>
    </citation>
    <scope>IDENTIFICATION</scope>
</reference>
<organism evidence="1">
    <name type="scientific">Oryza brachyantha</name>
    <name type="common">malo sina</name>
    <dbReference type="NCBI Taxonomy" id="4533"/>
    <lineage>
        <taxon>Eukaryota</taxon>
        <taxon>Viridiplantae</taxon>
        <taxon>Streptophyta</taxon>
        <taxon>Embryophyta</taxon>
        <taxon>Tracheophyta</taxon>
        <taxon>Spermatophyta</taxon>
        <taxon>Magnoliopsida</taxon>
        <taxon>Liliopsida</taxon>
        <taxon>Poales</taxon>
        <taxon>Poaceae</taxon>
        <taxon>BOP clade</taxon>
        <taxon>Oryzoideae</taxon>
        <taxon>Oryzeae</taxon>
        <taxon>Oryzinae</taxon>
        <taxon>Oryza</taxon>
    </lineage>
</organism>
<proteinExistence type="predicted"/>
<dbReference type="AlphaFoldDB" id="J3L5Q5"/>
<accession>J3L5Q5</accession>
<protein>
    <submittedName>
        <fullName evidence="1">Uncharacterized protein</fullName>
    </submittedName>
</protein>
<evidence type="ECO:0000313" key="1">
    <source>
        <dbReference type="EnsemblPlants" id="OB01G45610.1"/>
    </source>
</evidence>
<sequence>MHACSTHRVFCDAQAEETARLNAASTTVAAAAHVHHAARSLRRHVQRHNVHRLELPVEVDVRSRFI</sequence>
<reference evidence="1" key="1">
    <citation type="journal article" date="2013" name="Nat. Commun.">
        <title>Whole-genome sequencing of Oryza brachyantha reveals mechanisms underlying Oryza genome evolution.</title>
        <authorList>
            <person name="Chen J."/>
            <person name="Huang Q."/>
            <person name="Gao D."/>
            <person name="Wang J."/>
            <person name="Lang Y."/>
            <person name="Liu T."/>
            <person name="Li B."/>
            <person name="Bai Z."/>
            <person name="Luis Goicoechea J."/>
            <person name="Liang C."/>
            <person name="Chen C."/>
            <person name="Zhang W."/>
            <person name="Sun S."/>
            <person name="Liao Y."/>
            <person name="Zhang X."/>
            <person name="Yang L."/>
            <person name="Song C."/>
            <person name="Wang M."/>
            <person name="Shi J."/>
            <person name="Liu G."/>
            <person name="Liu J."/>
            <person name="Zhou H."/>
            <person name="Zhou W."/>
            <person name="Yu Q."/>
            <person name="An N."/>
            <person name="Chen Y."/>
            <person name="Cai Q."/>
            <person name="Wang B."/>
            <person name="Liu B."/>
            <person name="Min J."/>
            <person name="Huang Y."/>
            <person name="Wu H."/>
            <person name="Li Z."/>
            <person name="Zhang Y."/>
            <person name="Yin Y."/>
            <person name="Song W."/>
            <person name="Jiang J."/>
            <person name="Jackson S.A."/>
            <person name="Wing R.A."/>
            <person name="Wang J."/>
            <person name="Chen M."/>
        </authorList>
    </citation>
    <scope>NUCLEOTIDE SEQUENCE [LARGE SCALE GENOMIC DNA]</scope>
    <source>
        <strain evidence="1">cv. IRGC 101232</strain>
    </source>
</reference>
<dbReference type="EnsemblPlants" id="OB01G45610.1">
    <property type="protein sequence ID" value="OB01G45610.1"/>
    <property type="gene ID" value="OB01G45610"/>
</dbReference>
<name>J3L5Q5_ORYBR</name>
<evidence type="ECO:0000313" key="2">
    <source>
        <dbReference type="Proteomes" id="UP000006038"/>
    </source>
</evidence>
<dbReference type="HOGENOM" id="CLU_194061_0_0_1"/>
<dbReference type="Proteomes" id="UP000006038">
    <property type="component" value="Chromosome 1"/>
</dbReference>
<dbReference type="Gramene" id="OB01G45610.1">
    <property type="protein sequence ID" value="OB01G45610.1"/>
    <property type="gene ID" value="OB01G45610"/>
</dbReference>
<keyword evidence="2" id="KW-1185">Reference proteome</keyword>